<proteinExistence type="predicted"/>
<keyword evidence="3" id="KW-1185">Reference proteome</keyword>
<protein>
    <submittedName>
        <fullName evidence="2">Pimeloyl-ACP methyl ester carboxylesterase</fullName>
    </submittedName>
</protein>
<dbReference type="PRINTS" id="PR00111">
    <property type="entry name" value="ABHYDROLASE"/>
</dbReference>
<evidence type="ECO:0000313" key="2">
    <source>
        <dbReference type="EMBL" id="ROO83104.1"/>
    </source>
</evidence>
<comment type="caution">
    <text evidence="2">The sequence shown here is derived from an EMBL/GenBank/DDBJ whole genome shotgun (WGS) entry which is preliminary data.</text>
</comment>
<dbReference type="PANTHER" id="PTHR46438">
    <property type="entry name" value="ALPHA/BETA-HYDROLASES SUPERFAMILY PROTEIN"/>
    <property type="match status" value="1"/>
</dbReference>
<dbReference type="Proteomes" id="UP000272400">
    <property type="component" value="Unassembled WGS sequence"/>
</dbReference>
<name>A0A3N1CPL2_9ACTN</name>
<dbReference type="InterPro" id="IPR029058">
    <property type="entry name" value="AB_hydrolase_fold"/>
</dbReference>
<dbReference type="InterPro" id="IPR000073">
    <property type="entry name" value="AB_hydrolase_1"/>
</dbReference>
<sequence length="275" mass="29130">MTEYLAVEGGRIAYEVAGEGPLVVLSHGIGDRRQTFRHLSAALVKAGYRVVSTDLRGHGDSEITFSSYKRTDTANDLLALVRHLGSGPAVLIGQSFGAGAATVAAADSPEDIVAIVQIGPGVRAPKIRLRDVNGRFVKGIALLAMAALLRSLGFWRRYLDFAYPGVRMADHDAELTALMAKMGEPGRMKVFSTMMTGSSADSAAALARVQVPALVIMGTMDPDFPNPRAEAEDLARVLPHGEVSLIEGAGHYPHAQYPAETAEAVLGFLKAHAVA</sequence>
<dbReference type="InterPro" id="IPR000639">
    <property type="entry name" value="Epox_hydrolase-like"/>
</dbReference>
<dbReference type="Gene3D" id="3.40.50.1820">
    <property type="entry name" value="alpha/beta hydrolase"/>
    <property type="match status" value="1"/>
</dbReference>
<dbReference type="SUPFAM" id="SSF53474">
    <property type="entry name" value="alpha/beta-Hydrolases"/>
    <property type="match status" value="1"/>
</dbReference>
<dbReference type="OrthoDB" id="3771266at2"/>
<evidence type="ECO:0000259" key="1">
    <source>
        <dbReference type="Pfam" id="PF12697"/>
    </source>
</evidence>
<gene>
    <name evidence="2" type="ORF">EDD29_0595</name>
</gene>
<accession>A0A3N1CPL2</accession>
<dbReference type="EMBL" id="RJKE01000001">
    <property type="protein sequence ID" value="ROO83104.1"/>
    <property type="molecule type" value="Genomic_DNA"/>
</dbReference>
<dbReference type="GO" id="GO:0003824">
    <property type="term" value="F:catalytic activity"/>
    <property type="evidence" value="ECO:0007669"/>
    <property type="project" value="InterPro"/>
</dbReference>
<organism evidence="2 3">
    <name type="scientific">Actinocorallia herbida</name>
    <dbReference type="NCBI Taxonomy" id="58109"/>
    <lineage>
        <taxon>Bacteria</taxon>
        <taxon>Bacillati</taxon>
        <taxon>Actinomycetota</taxon>
        <taxon>Actinomycetes</taxon>
        <taxon>Streptosporangiales</taxon>
        <taxon>Thermomonosporaceae</taxon>
        <taxon>Actinocorallia</taxon>
    </lineage>
</organism>
<dbReference type="PRINTS" id="PR00412">
    <property type="entry name" value="EPOXHYDRLASE"/>
</dbReference>
<dbReference type="AlphaFoldDB" id="A0A3N1CPL2"/>
<feature type="domain" description="AB hydrolase-1" evidence="1">
    <location>
        <begin position="23"/>
        <end position="264"/>
    </location>
</feature>
<reference evidence="2 3" key="1">
    <citation type="submission" date="2018-11" db="EMBL/GenBank/DDBJ databases">
        <title>Sequencing the genomes of 1000 actinobacteria strains.</title>
        <authorList>
            <person name="Klenk H.-P."/>
        </authorList>
    </citation>
    <scope>NUCLEOTIDE SEQUENCE [LARGE SCALE GENOMIC DNA]</scope>
    <source>
        <strain evidence="2 3">DSM 44254</strain>
    </source>
</reference>
<evidence type="ECO:0000313" key="3">
    <source>
        <dbReference type="Proteomes" id="UP000272400"/>
    </source>
</evidence>
<dbReference type="Pfam" id="PF12697">
    <property type="entry name" value="Abhydrolase_6"/>
    <property type="match status" value="1"/>
</dbReference>
<dbReference type="RefSeq" id="WP_123662044.1">
    <property type="nucleotide sequence ID" value="NZ_RJKE01000001.1"/>
</dbReference>